<dbReference type="FunFam" id="3.90.228.10:FF:000013">
    <property type="entry name" value="Poly [ADP-ribose] polymerase"/>
    <property type="match status" value="1"/>
</dbReference>
<evidence type="ECO:0000256" key="16">
    <source>
        <dbReference type="ARBA" id="ARBA00063924"/>
    </source>
</evidence>
<feature type="domain" description="VIT" evidence="23">
    <location>
        <begin position="608"/>
        <end position="736"/>
    </location>
</feature>
<dbReference type="GO" id="GO:0005829">
    <property type="term" value="C:cytosol"/>
    <property type="evidence" value="ECO:0007669"/>
    <property type="project" value="Ensembl"/>
</dbReference>
<evidence type="ECO:0000256" key="8">
    <source>
        <dbReference type="ARBA" id="ARBA00022676"/>
    </source>
</evidence>
<dbReference type="PROSITE" id="PS50172">
    <property type="entry name" value="BRCT"/>
    <property type="match status" value="1"/>
</dbReference>
<sequence length="1739" mass="193940">MTVGIFANCTFCLKVKHLTRQQKRKLQTDIKENGGNFSFLLNAQCTHVILDNADVLSQYQLKSIRKNHILIANPDLVWESIKERRLLDTKIYGPSESLDITSASKEEWSSSRMEMNDSSFLDSSTEKENTVELTKFYAEDVEIPHFPQDFEVAKYNILEKVVTEGGKETAVVELHCLQGPGERGFLICTHFLLATGTQTRKQSSVKKTSADASEYYENYIEELKKQGFLLREHFTPEATQLASEKLQALLLEEVINSNALSPEVSGLVEMLWTEALGCLEDTLLRPVGMISLNDVSKAEGILLLVKEAMRNGETQEQLQTLLTEFYRLIPHRAAVAEKVSLSLLAKKEDLCQLIRDMVNVCETNLAKPNPPSLAKYRALRCKVEYVEPNTEEFLRVREELLQNNHSKSPVDILQIFRVGRVSETTEFQGHLGNVRHLLHGSPVQSFMGILSRGLLLPKVVEDRGMERTDIGNLGSGIYFSDSLSTSIKYSHPGQTDGTRLLVVCDVALGRCLDLHKRDFSLTEAPPEYNSVHGVRGTDMVSSDFEDDEFVVYKTNQVKMKYIVKFSVPGDEIKDFNPCDNTELEEDRPEFSNFSAVEDHQLPGSMPFPDIKAGLQDGSGNSVPLEDVHIKGKIIDFVAQVVVFQTYTNQSSVPIEAKYVFPLDDKAAVCGFEAFINGKHVVGEIKEKEAAQREYRVAISQGHGAYLMDQDTPDIFTVSVGNLPPKAKVLIKITYITELSIQGACAVFFLPATVAPWQQDRALKENLQDTVEKICIKEIGTKQSFSLSMSIEMPHMIEFIFSDTHDLRKKRTDCKAVISTVEGSSLDSNGFSLLIGLVDVYLPRMWVEKHPEKESEACMLVFQPNLDITVPDEAERSEVIICLDCSSSMEGETFLQAKQIALHALSCVGKEQKVNIIKFGTGYKELFSYPKCITNNNMPTEFIMSATPTMGNTDFWKTLRYLSLLYPSHVLRNILLISDGHLQNESLTLQLVRRSVPHTRLFSCGVSSTANRHVLRTLSHYGAGVFEYFNSKSKHSWKKQIEAQMDRLSSPSCHSVSVKWQQLSTDAPAPLQAPAQVQSLFHSERLLVYGLTPHCTQATLHALIQEREYSAVVSTTELQKTTGTMIHKLAARALIRDYEDGILHENEVNHEMKKQTLKSLIIKLSKENSLITQFTSFVAVEKRDGNESPSPDIPNTLELIAKEDIDFLPYMSWEGEQPDASRMQVSTLSASSEWNQEPKRKCKRKWTKKKHSSLNMKLSEDFEAFSLDAPEESEAVSFVFMDAEELWDLGPMKSSKQTEVKPQFTEKMAVSNIPTAPSFLTAPLYVGSAFHHHPTGPKHFGSPKNGADVSLDMASFPRLASFSPRSHALTALQLDSLPRPHLFSCPSSVLSSHASPPSLPRGVVPPPPPLPRGVGIPPPSPLPPLTGGIVPPPPLLPGWSGVPPSPPLPPLSGGIVPPPPPLSQGVGIPPPSPPPLSSPLPPHHIPSPRSANYKLPVAPSGPAEDAQLDIPLLAGYDEPLSLDSFQYDCSFFECSSEMESDETGGLLASRIFKKLAEYDLRSGFTASTQAQNDEDGLAGKTSWRNYVPSTELFRLQTKDGCWKLTQELGFILKLNTNILNSFLEQKGIRSLGVRGRERLLDLIATFLVLQFLRTKLEQEGIIVKSLMRLDDASIPRNIPWDCEKIKKASEWLRRTEGQYPSICQRLELGKDWDSATKQLLGILPRDARSPPHRLLKHSQG</sequence>
<protein>
    <recommendedName>
        <fullName evidence="17">Poly [ADP-ribose] polymerase</fullName>
        <shortName evidence="17">PARP</shortName>
        <ecNumber evidence="17">2.4.2.-</ecNumber>
    </recommendedName>
</protein>
<dbReference type="GO" id="GO:0019899">
    <property type="term" value="F:enzyme binding"/>
    <property type="evidence" value="ECO:0007669"/>
    <property type="project" value="Ensembl"/>
</dbReference>
<dbReference type="PROSITE" id="PS51468">
    <property type="entry name" value="VIT"/>
    <property type="match status" value="1"/>
</dbReference>
<reference evidence="24" key="3">
    <citation type="submission" date="2025-09" db="UniProtKB">
        <authorList>
            <consortium name="Ensembl"/>
        </authorList>
    </citation>
    <scope>IDENTIFICATION</scope>
</reference>
<dbReference type="InterPro" id="IPR036465">
    <property type="entry name" value="vWFA_dom_sf"/>
</dbReference>
<evidence type="ECO:0000313" key="24">
    <source>
        <dbReference type="Ensembl" id="ENSCHIP00000015429.1"/>
    </source>
</evidence>
<comment type="function">
    <text evidence="15">Mono-ADP-ribosyltransferase that mediates mono-ADP-ribosylation of target proteins.</text>
</comment>
<feature type="domain" description="PARP catalytic" evidence="21">
    <location>
        <begin position="370"/>
        <end position="574"/>
    </location>
</feature>
<accession>A0A452ETB8</accession>
<dbReference type="InterPro" id="IPR001357">
    <property type="entry name" value="BRCT_dom"/>
</dbReference>
<dbReference type="GO" id="GO:1990904">
    <property type="term" value="C:ribonucleoprotein complex"/>
    <property type="evidence" value="ECO:0007669"/>
    <property type="project" value="UniProtKB-KW"/>
</dbReference>
<evidence type="ECO:0000256" key="14">
    <source>
        <dbReference type="ARBA" id="ARBA00024347"/>
    </source>
</evidence>
<keyword evidence="7" id="KW-0597">Phosphoprotein</keyword>
<dbReference type="EC" id="2.4.2.-" evidence="17"/>
<evidence type="ECO:0000259" key="23">
    <source>
        <dbReference type="PROSITE" id="PS51468"/>
    </source>
</evidence>
<evidence type="ECO:0000256" key="13">
    <source>
        <dbReference type="ARBA" id="ARBA00023274"/>
    </source>
</evidence>
<keyword evidence="11 17" id="KW-0520">NAD</keyword>
<evidence type="ECO:0000256" key="15">
    <source>
        <dbReference type="ARBA" id="ARBA00055359"/>
    </source>
</evidence>
<evidence type="ECO:0000259" key="21">
    <source>
        <dbReference type="PROSITE" id="PS51059"/>
    </source>
</evidence>
<evidence type="ECO:0000256" key="17">
    <source>
        <dbReference type="RuleBase" id="RU362114"/>
    </source>
</evidence>
<dbReference type="Pfam" id="PF08487">
    <property type="entry name" value="VIT"/>
    <property type="match status" value="1"/>
</dbReference>
<dbReference type="InterPro" id="IPR004102">
    <property type="entry name" value="Poly(ADP-ribose)pol_reg_dom"/>
</dbReference>
<feature type="domain" description="BRCT" evidence="19">
    <location>
        <begin position="1"/>
        <end position="94"/>
    </location>
</feature>
<evidence type="ECO:0000256" key="3">
    <source>
        <dbReference type="ARBA" id="ARBA00004123"/>
    </source>
</evidence>
<evidence type="ECO:0000256" key="4">
    <source>
        <dbReference type="ARBA" id="ARBA00004496"/>
    </source>
</evidence>
<dbReference type="SUPFAM" id="SSF52113">
    <property type="entry name" value="BRCT domain"/>
    <property type="match status" value="1"/>
</dbReference>
<dbReference type="GO" id="GO:0140806">
    <property type="term" value="F:NAD+-protein-aspartate ADP-ribosyltransferase activity"/>
    <property type="evidence" value="ECO:0007669"/>
    <property type="project" value="RHEA"/>
</dbReference>
<dbReference type="InterPro" id="IPR058904">
    <property type="entry name" value="PARP4_MVP-ID"/>
</dbReference>
<comment type="subcellular location">
    <subcellularLocation>
        <location evidence="4">Cytoplasm</location>
    </subcellularLocation>
    <subcellularLocation>
        <location evidence="3">Nucleus</location>
    </subcellularLocation>
</comment>
<dbReference type="SUPFAM" id="SSF56399">
    <property type="entry name" value="ADP-ribosylation"/>
    <property type="match status" value="1"/>
</dbReference>
<keyword evidence="25" id="KW-1185">Reference proteome</keyword>
<evidence type="ECO:0000256" key="6">
    <source>
        <dbReference type="ARBA" id="ARBA00022490"/>
    </source>
</evidence>
<dbReference type="InterPro" id="IPR058905">
    <property type="entry name" value="WGR-like_PARP4"/>
</dbReference>
<dbReference type="Bgee" id="ENSCHIG00000016066">
    <property type="expression patterns" value="Expressed in thymus and 17 other cell types or tissues"/>
</dbReference>
<dbReference type="PROSITE" id="PS51059">
    <property type="entry name" value="PARP_CATALYTIC"/>
    <property type="match status" value="1"/>
</dbReference>
<dbReference type="GO" id="GO:0005876">
    <property type="term" value="C:spindle microtubule"/>
    <property type="evidence" value="ECO:0007669"/>
    <property type="project" value="Ensembl"/>
</dbReference>
<evidence type="ECO:0000256" key="12">
    <source>
        <dbReference type="ARBA" id="ARBA00023242"/>
    </source>
</evidence>
<evidence type="ECO:0000256" key="10">
    <source>
        <dbReference type="ARBA" id="ARBA00022695"/>
    </source>
</evidence>
<keyword evidence="12" id="KW-0539">Nucleus</keyword>
<dbReference type="Gene3D" id="3.90.228.10">
    <property type="match status" value="1"/>
</dbReference>
<dbReference type="Gene3D" id="1.20.142.10">
    <property type="entry name" value="Poly(ADP-ribose) polymerase, regulatory domain"/>
    <property type="match status" value="1"/>
</dbReference>
<dbReference type="InterPro" id="IPR013694">
    <property type="entry name" value="VIT"/>
</dbReference>
<dbReference type="SUPFAM" id="SSF53300">
    <property type="entry name" value="vWA-like"/>
    <property type="match status" value="1"/>
</dbReference>
<feature type="compositionally biased region" description="Pro residues" evidence="18">
    <location>
        <begin position="1443"/>
        <end position="1484"/>
    </location>
</feature>
<comment type="catalytic activity">
    <reaction evidence="1">
        <text>L-aspartyl-[protein] + NAD(+) = 4-O-(ADP-D-ribosyl)-L-aspartyl-[protein] + nicotinamide</text>
        <dbReference type="Rhea" id="RHEA:54424"/>
        <dbReference type="Rhea" id="RHEA-COMP:9867"/>
        <dbReference type="Rhea" id="RHEA-COMP:13832"/>
        <dbReference type="ChEBI" id="CHEBI:17154"/>
        <dbReference type="ChEBI" id="CHEBI:29961"/>
        <dbReference type="ChEBI" id="CHEBI:57540"/>
        <dbReference type="ChEBI" id="CHEBI:138102"/>
    </reaction>
</comment>
<dbReference type="Proteomes" id="UP000291000">
    <property type="component" value="Chromosome 12"/>
</dbReference>
<dbReference type="InterPro" id="IPR036420">
    <property type="entry name" value="BRCT_dom_sf"/>
</dbReference>
<keyword evidence="9 17" id="KW-0808">Transferase</keyword>
<dbReference type="SUPFAM" id="SSF47587">
    <property type="entry name" value="Domain of poly(ADP-ribose) polymerase"/>
    <property type="match status" value="1"/>
</dbReference>
<dbReference type="GO" id="GO:0006954">
    <property type="term" value="P:inflammatory response"/>
    <property type="evidence" value="ECO:0007669"/>
    <property type="project" value="Ensembl"/>
</dbReference>
<dbReference type="FunFam" id="3.40.50.410:FF:000083">
    <property type="entry name" value="Poly [ADP-ribose] polymerase"/>
    <property type="match status" value="1"/>
</dbReference>
<evidence type="ECO:0000259" key="22">
    <source>
        <dbReference type="PROSITE" id="PS51060"/>
    </source>
</evidence>
<reference evidence="24 25" key="1">
    <citation type="submission" date="2016-04" db="EMBL/GenBank/DDBJ databases">
        <title>Polished mammalian reference genomes with single-molecule sequencing and chromosome conformation capture applied to the Capra hircus genome.</title>
        <authorList>
            <person name="Bickhart D.M."/>
            <person name="Koren S."/>
            <person name="Rosen B."/>
            <person name="Hastie A."/>
            <person name="Liachko I."/>
            <person name="Sullivan S.T."/>
            <person name="Burton J."/>
            <person name="Sayre B.L."/>
            <person name="Huson H.J."/>
            <person name="Lee J."/>
            <person name="Lam E."/>
            <person name="Kelley C.M."/>
            <person name="Hutchison J.L."/>
            <person name="Zhou Y."/>
            <person name="Sun J."/>
            <person name="Crisa A."/>
            <person name="Schwartz J.C."/>
            <person name="Hammond J.A."/>
            <person name="Schroeder S.G."/>
            <person name="Liu G.E."/>
            <person name="Dunham M."/>
            <person name="Shendure J."/>
            <person name="Sonstegard T.S."/>
            <person name="Phillippy A.M."/>
            <person name="Van Tassell C.P."/>
            <person name="Smith T.P."/>
        </authorList>
    </citation>
    <scope>NUCLEOTIDE SEQUENCE [LARGE SCALE GENOMIC DNA]</scope>
</reference>
<reference evidence="24" key="2">
    <citation type="submission" date="2025-08" db="UniProtKB">
        <authorList>
            <consortium name="Ensembl"/>
        </authorList>
    </citation>
    <scope>IDENTIFICATION</scope>
</reference>
<gene>
    <name evidence="24" type="primary">PARP4</name>
</gene>
<name>A0A452ETB8_CAPHI</name>
<dbReference type="Pfam" id="PF26166">
    <property type="entry name" value="WGR-like_PARP4"/>
    <property type="match status" value="1"/>
</dbReference>
<feature type="region of interest" description="Disordered" evidence="18">
    <location>
        <begin position="1443"/>
        <end position="1488"/>
    </location>
</feature>
<dbReference type="OMA" id="PHKGTMP"/>
<dbReference type="InterPro" id="IPR036616">
    <property type="entry name" value="Poly(ADP-ribose)pol_reg_dom_sf"/>
</dbReference>
<keyword evidence="13" id="KW-0687">Ribonucleoprotein</keyword>
<proteinExistence type="inferred from homology"/>
<dbReference type="InterPro" id="IPR031273">
    <property type="entry name" value="PARP4"/>
</dbReference>
<dbReference type="GO" id="GO:0016779">
    <property type="term" value="F:nucleotidyltransferase activity"/>
    <property type="evidence" value="ECO:0007669"/>
    <property type="project" value="UniProtKB-KW"/>
</dbReference>
<keyword evidence="6" id="KW-0963">Cytoplasm</keyword>
<feature type="region of interest" description="Disordered" evidence="18">
    <location>
        <begin position="1386"/>
        <end position="1428"/>
    </location>
</feature>
<feature type="compositionally biased region" description="Low complexity" evidence="18">
    <location>
        <begin position="1386"/>
        <end position="1395"/>
    </location>
</feature>
<evidence type="ECO:0000256" key="18">
    <source>
        <dbReference type="SAM" id="MobiDB-lite"/>
    </source>
</evidence>
<dbReference type="Ensembl" id="ENSCHIT00000023232.1">
    <property type="protein sequence ID" value="ENSCHIP00000015429.1"/>
    <property type="gene ID" value="ENSCHIG00000016066.1"/>
</dbReference>
<keyword evidence="10" id="KW-0548">Nucleotidyltransferase</keyword>
<comment type="similarity">
    <text evidence="14">Belongs to the ARTD/PARP family.</text>
</comment>
<feature type="domain" description="PARP alpha-helical" evidence="22">
    <location>
        <begin position="243"/>
        <end position="371"/>
    </location>
</feature>
<dbReference type="GeneTree" id="ENSGT00940000160555"/>
<dbReference type="PANTHER" id="PTHR46530">
    <property type="entry name" value="PROTEIN MONO-ADP-RIBOSYLTRANSFERASE PARP4"/>
    <property type="match status" value="1"/>
</dbReference>
<evidence type="ECO:0000256" key="5">
    <source>
        <dbReference type="ARBA" id="ARBA00022481"/>
    </source>
</evidence>
<evidence type="ECO:0000256" key="1">
    <source>
        <dbReference type="ARBA" id="ARBA00000438"/>
    </source>
</evidence>
<dbReference type="Pfam" id="PF00533">
    <property type="entry name" value="BRCT"/>
    <property type="match status" value="1"/>
</dbReference>
<evidence type="ECO:0000313" key="25">
    <source>
        <dbReference type="Proteomes" id="UP000291000"/>
    </source>
</evidence>
<dbReference type="GO" id="GO:0140807">
    <property type="term" value="F:NAD+-protein-glutamate ADP-ribosyltransferase activity"/>
    <property type="evidence" value="ECO:0007669"/>
    <property type="project" value="RHEA"/>
</dbReference>
<dbReference type="SMART" id="SM00327">
    <property type="entry name" value="VWA"/>
    <property type="match status" value="1"/>
</dbReference>
<dbReference type="InterPro" id="IPR002035">
    <property type="entry name" value="VWF_A"/>
</dbReference>
<evidence type="ECO:0000259" key="20">
    <source>
        <dbReference type="PROSITE" id="PS50234"/>
    </source>
</evidence>
<dbReference type="InterPro" id="IPR012317">
    <property type="entry name" value="Poly(ADP-ribose)pol_cat_dom"/>
</dbReference>
<dbReference type="SMART" id="SM00292">
    <property type="entry name" value="BRCT"/>
    <property type="match status" value="1"/>
</dbReference>
<dbReference type="STRING" id="9925.ENSCHIP00000015429"/>
<dbReference type="Pfam" id="PF00644">
    <property type="entry name" value="PARP"/>
    <property type="match status" value="1"/>
</dbReference>
<evidence type="ECO:0000256" key="9">
    <source>
        <dbReference type="ARBA" id="ARBA00022679"/>
    </source>
</evidence>
<dbReference type="PROSITE" id="PS51060">
    <property type="entry name" value="PARP_ALPHA_HD"/>
    <property type="match status" value="1"/>
</dbReference>
<comment type="subunit">
    <text evidence="16">Component of the vault ribonucleoprotein particle, at least composed of MVP, PARP4 and one or more vault RNAs (vRNAs). Interacts with TEP1.</text>
</comment>
<dbReference type="GO" id="GO:0005654">
    <property type="term" value="C:nucleoplasm"/>
    <property type="evidence" value="ECO:0007669"/>
    <property type="project" value="Ensembl"/>
</dbReference>
<feature type="domain" description="VWFA" evidence="20">
    <location>
        <begin position="877"/>
        <end position="1047"/>
    </location>
</feature>
<dbReference type="PANTHER" id="PTHR46530:SF1">
    <property type="entry name" value="PROTEIN MONO-ADP-RIBOSYLTRANSFERASE PARP4"/>
    <property type="match status" value="1"/>
</dbReference>
<dbReference type="Pfam" id="PF26156">
    <property type="entry name" value="PARP4_MVP-ID"/>
    <property type="match status" value="1"/>
</dbReference>
<evidence type="ECO:0000259" key="19">
    <source>
        <dbReference type="PROSITE" id="PS50172"/>
    </source>
</evidence>
<feature type="compositionally biased region" description="Pro residues" evidence="18">
    <location>
        <begin position="1396"/>
        <end position="1428"/>
    </location>
</feature>
<dbReference type="Pfam" id="PF13768">
    <property type="entry name" value="VWA_3"/>
    <property type="match status" value="1"/>
</dbReference>
<comment type="catalytic activity">
    <reaction evidence="2">
        <text>L-glutamyl-[protein] + NAD(+) = 5-O-(ADP-D-ribosyl)-L-glutamyl-[protein] + nicotinamide</text>
        <dbReference type="Rhea" id="RHEA:58224"/>
        <dbReference type="Rhea" id="RHEA-COMP:10208"/>
        <dbReference type="Rhea" id="RHEA-COMP:15089"/>
        <dbReference type="ChEBI" id="CHEBI:17154"/>
        <dbReference type="ChEBI" id="CHEBI:29973"/>
        <dbReference type="ChEBI" id="CHEBI:57540"/>
        <dbReference type="ChEBI" id="CHEBI:142540"/>
    </reaction>
</comment>
<evidence type="ECO:0000256" key="7">
    <source>
        <dbReference type="ARBA" id="ARBA00022553"/>
    </source>
</evidence>
<dbReference type="GO" id="GO:0003950">
    <property type="term" value="F:NAD+ poly-ADP-ribosyltransferase activity"/>
    <property type="evidence" value="ECO:0007669"/>
    <property type="project" value="UniProtKB-UniRule"/>
</dbReference>
<dbReference type="Gene3D" id="3.40.50.410">
    <property type="entry name" value="von Willebrand factor, type A domain"/>
    <property type="match status" value="1"/>
</dbReference>
<keyword evidence="5" id="KW-0488">Methylation</keyword>
<dbReference type="EMBL" id="LWLT01000013">
    <property type="status" value="NOT_ANNOTATED_CDS"/>
    <property type="molecule type" value="Genomic_DNA"/>
</dbReference>
<dbReference type="PROSITE" id="PS50234">
    <property type="entry name" value="VWFA"/>
    <property type="match status" value="1"/>
</dbReference>
<organism evidence="24 25">
    <name type="scientific">Capra hircus</name>
    <name type="common">Goat</name>
    <dbReference type="NCBI Taxonomy" id="9925"/>
    <lineage>
        <taxon>Eukaryota</taxon>
        <taxon>Metazoa</taxon>
        <taxon>Chordata</taxon>
        <taxon>Craniata</taxon>
        <taxon>Vertebrata</taxon>
        <taxon>Euteleostomi</taxon>
        <taxon>Mammalia</taxon>
        <taxon>Eutheria</taxon>
        <taxon>Laurasiatheria</taxon>
        <taxon>Artiodactyla</taxon>
        <taxon>Ruminantia</taxon>
        <taxon>Pecora</taxon>
        <taxon>Bovidae</taxon>
        <taxon>Caprinae</taxon>
        <taxon>Capra</taxon>
    </lineage>
</organism>
<keyword evidence="8 17" id="KW-0328">Glycosyltransferase</keyword>
<evidence type="ECO:0000256" key="2">
    <source>
        <dbReference type="ARBA" id="ARBA00000459"/>
    </source>
</evidence>
<evidence type="ECO:0000256" key="11">
    <source>
        <dbReference type="ARBA" id="ARBA00023027"/>
    </source>
</evidence>
<dbReference type="CDD" id="cd01437">
    <property type="entry name" value="parp_like"/>
    <property type="match status" value="1"/>
</dbReference>
<dbReference type="SMART" id="SM00609">
    <property type="entry name" value="VIT"/>
    <property type="match status" value="1"/>
</dbReference>
<dbReference type="FunFam" id="3.40.50.10190:FF:000065">
    <property type="entry name" value="Poly [ADP-ribose] polymerase"/>
    <property type="match status" value="1"/>
</dbReference>
<dbReference type="Gene3D" id="3.40.50.10190">
    <property type="entry name" value="BRCT domain"/>
    <property type="match status" value="1"/>
</dbReference>